<keyword evidence="3" id="KW-1185">Reference proteome</keyword>
<evidence type="ECO:0000313" key="2">
    <source>
        <dbReference type="EMBL" id="GGH70132.1"/>
    </source>
</evidence>
<protein>
    <recommendedName>
        <fullName evidence="1">HNH nuclease domain-containing protein</fullName>
    </recommendedName>
</protein>
<gene>
    <name evidence="2" type="ORF">GCM10011379_28100</name>
</gene>
<reference evidence="2" key="2">
    <citation type="submission" date="2020-09" db="EMBL/GenBank/DDBJ databases">
        <authorList>
            <person name="Sun Q."/>
            <person name="Zhou Y."/>
        </authorList>
    </citation>
    <scope>NUCLEOTIDE SEQUENCE</scope>
    <source>
        <strain evidence="2">CGMCC 1.15290</strain>
    </source>
</reference>
<dbReference type="InterPro" id="IPR003615">
    <property type="entry name" value="HNH_nuc"/>
</dbReference>
<name>A0A917MWS3_9BACT</name>
<dbReference type="AlphaFoldDB" id="A0A917MWS3"/>
<dbReference type="EMBL" id="BMIB01000003">
    <property type="protein sequence ID" value="GGH70132.1"/>
    <property type="molecule type" value="Genomic_DNA"/>
</dbReference>
<proteinExistence type="predicted"/>
<dbReference type="Proteomes" id="UP000627292">
    <property type="component" value="Unassembled WGS sequence"/>
</dbReference>
<accession>A0A917MWS3</accession>
<dbReference type="Pfam" id="PF13391">
    <property type="entry name" value="HNH_2"/>
    <property type="match status" value="1"/>
</dbReference>
<comment type="caution">
    <text evidence="2">The sequence shown here is derived from an EMBL/GenBank/DDBJ whole genome shotgun (WGS) entry which is preliminary data.</text>
</comment>
<feature type="domain" description="HNH nuclease" evidence="1">
    <location>
        <begin position="5"/>
        <end position="59"/>
    </location>
</feature>
<reference evidence="2" key="1">
    <citation type="journal article" date="2014" name="Int. J. Syst. Evol. Microbiol.">
        <title>Complete genome sequence of Corynebacterium casei LMG S-19264T (=DSM 44701T), isolated from a smear-ripened cheese.</title>
        <authorList>
            <consortium name="US DOE Joint Genome Institute (JGI-PGF)"/>
            <person name="Walter F."/>
            <person name="Albersmeier A."/>
            <person name="Kalinowski J."/>
            <person name="Ruckert C."/>
        </authorList>
    </citation>
    <scope>NUCLEOTIDE SEQUENCE</scope>
    <source>
        <strain evidence="2">CGMCC 1.15290</strain>
    </source>
</reference>
<evidence type="ECO:0000259" key="1">
    <source>
        <dbReference type="Pfam" id="PF13391"/>
    </source>
</evidence>
<sequence>MAEDITETDDPSVLGEEAHIVAREEKGPRGKSTLTPEARDKYNNLMLLCQKHHKIIDDHEELYSVDKLHEIKNEHTEWVRTCLNPSDIVKQKDDETYATYVEEFVNLAGIEEWDIWSSYVLSGGQPNIFKDRFEELQRLNGYLLSRIWPNRYPKLEFAFKNFRSILNDFLHVFARHLDKSGEEMYYTEKFYNKDYHIDQKEYDILGDKFDYHVDLVQDLMCELTRGANFLIEQIRYFISPSFRTEKGLLLVTTGPDMLMQWTTVRLEFSIKDPEQLAYKDLRSFMTARENNTYHFGKGVSEDYFLGDKLREMMGE</sequence>
<evidence type="ECO:0000313" key="3">
    <source>
        <dbReference type="Proteomes" id="UP000627292"/>
    </source>
</evidence>
<organism evidence="2 3">
    <name type="scientific">Filimonas zeae</name>
    <dbReference type="NCBI Taxonomy" id="1737353"/>
    <lineage>
        <taxon>Bacteria</taxon>
        <taxon>Pseudomonadati</taxon>
        <taxon>Bacteroidota</taxon>
        <taxon>Chitinophagia</taxon>
        <taxon>Chitinophagales</taxon>
        <taxon>Chitinophagaceae</taxon>
        <taxon>Filimonas</taxon>
    </lineage>
</organism>